<gene>
    <name evidence="2" type="ORF">AAG570_001716</name>
</gene>
<dbReference type="AlphaFoldDB" id="A0ABD0Y9B7"/>
<keyword evidence="3" id="KW-1185">Reference proteome</keyword>
<evidence type="ECO:0000256" key="1">
    <source>
        <dbReference type="SAM" id="MobiDB-lite"/>
    </source>
</evidence>
<organism evidence="2 3">
    <name type="scientific">Ranatra chinensis</name>
    <dbReference type="NCBI Taxonomy" id="642074"/>
    <lineage>
        <taxon>Eukaryota</taxon>
        <taxon>Metazoa</taxon>
        <taxon>Ecdysozoa</taxon>
        <taxon>Arthropoda</taxon>
        <taxon>Hexapoda</taxon>
        <taxon>Insecta</taxon>
        <taxon>Pterygota</taxon>
        <taxon>Neoptera</taxon>
        <taxon>Paraneoptera</taxon>
        <taxon>Hemiptera</taxon>
        <taxon>Heteroptera</taxon>
        <taxon>Panheteroptera</taxon>
        <taxon>Nepomorpha</taxon>
        <taxon>Nepidae</taxon>
        <taxon>Ranatrinae</taxon>
        <taxon>Ranatra</taxon>
    </lineage>
</organism>
<feature type="compositionally biased region" description="Basic and acidic residues" evidence="1">
    <location>
        <begin position="46"/>
        <end position="56"/>
    </location>
</feature>
<protein>
    <submittedName>
        <fullName evidence="2">Uncharacterized protein</fullName>
    </submittedName>
</protein>
<dbReference type="Proteomes" id="UP001558652">
    <property type="component" value="Unassembled WGS sequence"/>
</dbReference>
<dbReference type="EMBL" id="JBFDAA010000011">
    <property type="protein sequence ID" value="KAL1123946.1"/>
    <property type="molecule type" value="Genomic_DNA"/>
</dbReference>
<comment type="caution">
    <text evidence="2">The sequence shown here is derived from an EMBL/GenBank/DDBJ whole genome shotgun (WGS) entry which is preliminary data.</text>
</comment>
<accession>A0ABD0Y9B7</accession>
<name>A0ABD0Y9B7_9HEMI</name>
<proteinExistence type="predicted"/>
<evidence type="ECO:0000313" key="2">
    <source>
        <dbReference type="EMBL" id="KAL1123946.1"/>
    </source>
</evidence>
<reference evidence="2 3" key="1">
    <citation type="submission" date="2024-07" db="EMBL/GenBank/DDBJ databases">
        <title>Chromosome-level genome assembly of the water stick insect Ranatra chinensis (Heteroptera: Nepidae).</title>
        <authorList>
            <person name="Liu X."/>
        </authorList>
    </citation>
    <scope>NUCLEOTIDE SEQUENCE [LARGE SCALE GENOMIC DNA]</scope>
    <source>
        <strain evidence="2">Cailab_2021Rc</strain>
        <tissue evidence="2">Muscle</tissue>
    </source>
</reference>
<sequence>MSSPILSTSGTFPGGLFSDAFLGGIFSSKFGALEHLKSTTCSRTPYDGRQDNDKSGHSTVDWPARCREGMLSPPPEIRSLLPPPLPSGPGVCAYISASLLGQNPPLSPKELVTLVMVILPSWTTGVSTSLYSA</sequence>
<evidence type="ECO:0000313" key="3">
    <source>
        <dbReference type="Proteomes" id="UP001558652"/>
    </source>
</evidence>
<feature type="region of interest" description="Disordered" evidence="1">
    <location>
        <begin position="40"/>
        <end position="68"/>
    </location>
</feature>